<accession>A0A645C1I6</accession>
<evidence type="ECO:0000256" key="2">
    <source>
        <dbReference type="ARBA" id="ARBA00023125"/>
    </source>
</evidence>
<dbReference type="PROSITE" id="PS51202">
    <property type="entry name" value="RCK_C"/>
    <property type="match status" value="1"/>
</dbReference>
<keyword evidence="2" id="KW-0238">DNA-binding</keyword>
<dbReference type="InterPro" id="IPR036390">
    <property type="entry name" value="WH_DNA-bd_sf"/>
</dbReference>
<gene>
    <name evidence="6" type="ORF">SDC9_118447</name>
</gene>
<dbReference type="InterPro" id="IPR036388">
    <property type="entry name" value="WH-like_DNA-bd_sf"/>
</dbReference>
<evidence type="ECO:0000259" key="4">
    <source>
        <dbReference type="PROSITE" id="PS50949"/>
    </source>
</evidence>
<dbReference type="AlphaFoldDB" id="A0A645C1I6"/>
<feature type="domain" description="RCK C-terminal" evidence="5">
    <location>
        <begin position="121"/>
        <end position="206"/>
    </location>
</feature>
<evidence type="ECO:0000313" key="6">
    <source>
        <dbReference type="EMBL" id="MPM71482.1"/>
    </source>
</evidence>
<dbReference type="Pfam" id="PF02080">
    <property type="entry name" value="TrkA_C"/>
    <property type="match status" value="1"/>
</dbReference>
<organism evidence="6">
    <name type="scientific">bioreactor metagenome</name>
    <dbReference type="NCBI Taxonomy" id="1076179"/>
    <lineage>
        <taxon>unclassified sequences</taxon>
        <taxon>metagenomes</taxon>
        <taxon>ecological metagenomes</taxon>
    </lineage>
</organism>
<dbReference type="EMBL" id="VSSQ01024143">
    <property type="protein sequence ID" value="MPM71482.1"/>
    <property type="molecule type" value="Genomic_DNA"/>
</dbReference>
<evidence type="ECO:0000256" key="3">
    <source>
        <dbReference type="ARBA" id="ARBA00023163"/>
    </source>
</evidence>
<keyword evidence="3" id="KW-0804">Transcription</keyword>
<dbReference type="Gene3D" id="1.10.10.10">
    <property type="entry name" value="Winged helix-like DNA-binding domain superfamily/Winged helix DNA-binding domain"/>
    <property type="match status" value="1"/>
</dbReference>
<dbReference type="InterPro" id="IPR036721">
    <property type="entry name" value="RCK_C_sf"/>
</dbReference>
<evidence type="ECO:0000259" key="5">
    <source>
        <dbReference type="PROSITE" id="PS51202"/>
    </source>
</evidence>
<keyword evidence="1" id="KW-0805">Transcription regulation</keyword>
<reference evidence="6" key="1">
    <citation type="submission" date="2019-08" db="EMBL/GenBank/DDBJ databases">
        <authorList>
            <person name="Kucharzyk K."/>
            <person name="Murdoch R.W."/>
            <person name="Higgins S."/>
            <person name="Loffler F."/>
        </authorList>
    </citation>
    <scope>NUCLEOTIDE SEQUENCE</scope>
</reference>
<proteinExistence type="predicted"/>
<dbReference type="CDD" id="cd07377">
    <property type="entry name" value="WHTH_GntR"/>
    <property type="match status" value="1"/>
</dbReference>
<name>A0A645C1I6_9ZZZZ</name>
<feature type="domain" description="HTH gntR-type" evidence="4">
    <location>
        <begin position="7"/>
        <end position="75"/>
    </location>
</feature>
<evidence type="ECO:0000256" key="1">
    <source>
        <dbReference type="ARBA" id="ARBA00023015"/>
    </source>
</evidence>
<dbReference type="SUPFAM" id="SSF46785">
    <property type="entry name" value="Winged helix' DNA-binding domain"/>
    <property type="match status" value="1"/>
</dbReference>
<dbReference type="Pfam" id="PF00392">
    <property type="entry name" value="GntR"/>
    <property type="match status" value="1"/>
</dbReference>
<dbReference type="Gene3D" id="3.30.70.1450">
    <property type="entry name" value="Regulator of K+ conductance, C-terminal domain"/>
    <property type="match status" value="1"/>
</dbReference>
<dbReference type="SUPFAM" id="SSF116726">
    <property type="entry name" value="TrkA C-terminal domain-like"/>
    <property type="match status" value="1"/>
</dbReference>
<dbReference type="PANTHER" id="PTHR30445:SF8">
    <property type="entry name" value="K(+)_H(+) ANTIPORTER SUBUNIT KHTT"/>
    <property type="match status" value="1"/>
</dbReference>
<dbReference type="InterPro" id="IPR006037">
    <property type="entry name" value="RCK_C"/>
</dbReference>
<dbReference type="PROSITE" id="PS50949">
    <property type="entry name" value="HTH_GNTR"/>
    <property type="match status" value="1"/>
</dbReference>
<dbReference type="SMART" id="SM00345">
    <property type="entry name" value="HTH_GNTR"/>
    <property type="match status" value="1"/>
</dbReference>
<dbReference type="GO" id="GO:0008324">
    <property type="term" value="F:monoatomic cation transmembrane transporter activity"/>
    <property type="evidence" value="ECO:0007669"/>
    <property type="project" value="InterPro"/>
</dbReference>
<comment type="caution">
    <text evidence="6">The sequence shown here is derived from an EMBL/GenBank/DDBJ whole genome shotgun (WGS) entry which is preliminary data.</text>
</comment>
<dbReference type="GO" id="GO:0003700">
    <property type="term" value="F:DNA-binding transcription factor activity"/>
    <property type="evidence" value="ECO:0007669"/>
    <property type="project" value="InterPro"/>
</dbReference>
<sequence length="213" mass="24112">MKNPHGGAVYKNIALDIANKIVLGELKATEKISGRSTLASMYNVSPETIRRAIALLEDMNVVLSTKGSGVEIMSIQAAEKFIEKNKDTEYLATVKENIFDLIDKKRKLDEEIEVNFEKVLDFVDRFKNITPFTLIEVEIKGDCKVLNKKINELRFWQATGATLLAYRRNGKIVVSPGPDYVFKDEDIIVVIGTTNVYDKVYDFIYNAYSEVES</sequence>
<dbReference type="PANTHER" id="PTHR30445">
    <property type="entry name" value="K(+)_H(+) ANTIPORTER SUBUNIT KHTT"/>
    <property type="match status" value="1"/>
</dbReference>
<dbReference type="GO" id="GO:0006813">
    <property type="term" value="P:potassium ion transport"/>
    <property type="evidence" value="ECO:0007669"/>
    <property type="project" value="InterPro"/>
</dbReference>
<dbReference type="InterPro" id="IPR050144">
    <property type="entry name" value="AAE_transporter"/>
</dbReference>
<protein>
    <submittedName>
        <fullName evidence="6">Uncharacterized protein</fullName>
    </submittedName>
</protein>
<dbReference type="InterPro" id="IPR000524">
    <property type="entry name" value="Tscrpt_reg_HTH_GntR"/>
</dbReference>
<dbReference type="GO" id="GO:0003677">
    <property type="term" value="F:DNA binding"/>
    <property type="evidence" value="ECO:0007669"/>
    <property type="project" value="UniProtKB-KW"/>
</dbReference>